<name>A0A218P801_9EURY</name>
<dbReference type="AlphaFoldDB" id="A0A218P801"/>
<evidence type="ECO:0000256" key="1">
    <source>
        <dbReference type="SAM" id="Phobius"/>
    </source>
</evidence>
<keyword evidence="1" id="KW-0812">Transmembrane</keyword>
<gene>
    <name evidence="2" type="ORF">A3L08_06115</name>
</gene>
<evidence type="ECO:0000313" key="2">
    <source>
        <dbReference type="EMBL" id="ASJ06926.1"/>
    </source>
</evidence>
<feature type="transmembrane region" description="Helical" evidence="1">
    <location>
        <begin position="60"/>
        <end position="78"/>
    </location>
</feature>
<organism evidence="2 3">
    <name type="scientific">Thermococcus pacificus</name>
    <dbReference type="NCBI Taxonomy" id="71998"/>
    <lineage>
        <taxon>Archaea</taxon>
        <taxon>Methanobacteriati</taxon>
        <taxon>Methanobacteriota</taxon>
        <taxon>Thermococci</taxon>
        <taxon>Thermococcales</taxon>
        <taxon>Thermococcaceae</taxon>
        <taxon>Thermococcus</taxon>
    </lineage>
</organism>
<evidence type="ECO:0008006" key="4">
    <source>
        <dbReference type="Google" id="ProtNLM"/>
    </source>
</evidence>
<feature type="transmembrane region" description="Helical" evidence="1">
    <location>
        <begin position="6"/>
        <end position="24"/>
    </location>
</feature>
<dbReference type="RefSeq" id="WP_088854176.1">
    <property type="nucleotide sequence ID" value="NZ_CP015102.1"/>
</dbReference>
<dbReference type="KEGG" id="tpaf:A3L08_06115"/>
<dbReference type="Proteomes" id="UP000197418">
    <property type="component" value="Chromosome"/>
</dbReference>
<feature type="transmembrane region" description="Helical" evidence="1">
    <location>
        <begin position="36"/>
        <end position="54"/>
    </location>
</feature>
<accession>A0A218P801</accession>
<keyword evidence="1" id="KW-1133">Transmembrane helix</keyword>
<reference evidence="2 3" key="1">
    <citation type="submission" date="2016-04" db="EMBL/GenBank/DDBJ databases">
        <title>Complete genome sequence of Thermococcus pacificus type strain P4.</title>
        <authorList>
            <person name="Oger P.M."/>
        </authorList>
    </citation>
    <scope>NUCLEOTIDE SEQUENCE [LARGE SCALE GENOMIC DNA]</scope>
    <source>
        <strain evidence="2 3">P-4</strain>
    </source>
</reference>
<protein>
    <recommendedName>
        <fullName evidence="4">Lipid A biosynthesis N-terminal domain-containing protein</fullName>
    </recommendedName>
</protein>
<keyword evidence="1" id="KW-0472">Membrane</keyword>
<dbReference type="GeneID" id="33315826"/>
<keyword evidence="3" id="KW-1185">Reference proteome</keyword>
<sequence>MNGGEIIGLIGMLLLVGSWVPQTLETVRKRHCPLNLEFIVIYVTAASMLTVYSYIIGDWIFFTLNFLSALQSAINLVVKLMELKGKIKSSH</sequence>
<evidence type="ECO:0000313" key="3">
    <source>
        <dbReference type="Proteomes" id="UP000197418"/>
    </source>
</evidence>
<dbReference type="EMBL" id="CP015102">
    <property type="protein sequence ID" value="ASJ06926.1"/>
    <property type="molecule type" value="Genomic_DNA"/>
</dbReference>
<proteinExistence type="predicted"/>
<dbReference type="Gene3D" id="1.20.1280.290">
    <property type="match status" value="1"/>
</dbReference>
<dbReference type="OrthoDB" id="101010at2157"/>